<evidence type="ECO:0000256" key="7">
    <source>
        <dbReference type="PROSITE-ProRule" id="PRU00108"/>
    </source>
</evidence>
<reference evidence="10" key="2">
    <citation type="submission" date="2025-08" db="UniProtKB">
        <authorList>
            <consortium name="Ensembl"/>
        </authorList>
    </citation>
    <scope>IDENTIFICATION</scope>
</reference>
<dbReference type="Proteomes" id="UP000694382">
    <property type="component" value="Chromosome 8"/>
</dbReference>
<dbReference type="InterPro" id="IPR003654">
    <property type="entry name" value="OAR_dom"/>
</dbReference>
<feature type="region of interest" description="Disordered" evidence="9">
    <location>
        <begin position="17"/>
        <end position="50"/>
    </location>
</feature>
<dbReference type="SMART" id="SM00389">
    <property type="entry name" value="HOX"/>
    <property type="match status" value="1"/>
</dbReference>
<feature type="compositionally biased region" description="Low complexity" evidence="9">
    <location>
        <begin position="157"/>
        <end position="170"/>
    </location>
</feature>
<evidence type="ECO:0000256" key="2">
    <source>
        <dbReference type="ARBA" id="ARBA00005733"/>
    </source>
</evidence>
<sequence length="571" mass="59709">MEILGWLWQRGAPAAAAGSSGLRRPRPRCPGHGARAATCPRPPGPPGPPHPAGPLCLPASAAPTASSGFVCLFFLFPSVLSTLLPYRSVSLSSPLHFSFLFRWFSPLPSLSPVRTFSPITLAHLFLCISHFRCSSPHSLPPRESALPSRCSAGPQGGPARLPPSASAAGPALPPPARCHVPAGPRGPPSPGCPEPPPPFEVRGGGEGREGSAGAEGAEPAAAGAEGRGAPAPAAPQPPCSSRPAAAPRAAAPAPRAGRRLSPPACFKPGPVPAPLRASLPAAAVGSRPARPAPLLATPPLEAPAAGGARGRWAPAGGEGRAAPLGTMASSYAHAMDRQALLPARLDGPAGLDNLQAKKNFSVSHLLDLEEAGDMVAAQAEEGGGEPGRSLLESPGLTSGSDTPQQDNDQLNSEEKKKRKQRRNRTTFNSSQLQALERVFERTHYPDAFVREDLARRVNLTEARVQVWFQNRRAKFRRNERAMLASKNASLLKSYSGDVAAVEQPIVPRPAPRATDYLSWGTASPYSAMATYSATCTNASPAQGMNMANSIANLRLKAKEYSLQRNQVPTVN</sequence>
<evidence type="ECO:0000256" key="4">
    <source>
        <dbReference type="ARBA" id="ARBA00023125"/>
    </source>
</evidence>
<dbReference type="InterPro" id="IPR001356">
    <property type="entry name" value="HD"/>
</dbReference>
<dbReference type="PANTHER" id="PTHR46385:SF1">
    <property type="entry name" value="PAIRED MESODERM HOMEOBOX PROTEIN 1"/>
    <property type="match status" value="1"/>
</dbReference>
<dbReference type="SUPFAM" id="SSF46689">
    <property type="entry name" value="Homeodomain-like"/>
    <property type="match status" value="1"/>
</dbReference>
<dbReference type="CDD" id="cd00086">
    <property type="entry name" value="homeodomain"/>
    <property type="match status" value="1"/>
</dbReference>
<evidence type="ECO:0000313" key="10">
    <source>
        <dbReference type="Ensembl" id="ENSCPVP00000000862.2"/>
    </source>
</evidence>
<dbReference type="PROSITE" id="PS50071">
    <property type="entry name" value="HOMEOBOX_2"/>
    <property type="match status" value="1"/>
</dbReference>
<reference evidence="10" key="1">
    <citation type="submission" date="2020-02" db="EMBL/GenBank/DDBJ databases">
        <authorList>
            <person name="Enbody D E."/>
            <person name="Pettersson E M."/>
        </authorList>
    </citation>
    <scope>NUCLEOTIDE SEQUENCE [LARGE SCALE GENOMIC DNA]</scope>
</reference>
<evidence type="ECO:0000256" key="1">
    <source>
        <dbReference type="ARBA" id="ARBA00004123"/>
    </source>
</evidence>
<name>A0A8C3M494_GEOPR</name>
<comment type="similarity">
    <text evidence="2">Belongs to the paired homeobox family.</text>
</comment>
<feature type="region of interest" description="Disordered" evidence="9">
    <location>
        <begin position="379"/>
        <end position="429"/>
    </location>
</feature>
<dbReference type="PROSITE" id="PS50803">
    <property type="entry name" value="OAR"/>
    <property type="match status" value="1"/>
</dbReference>
<keyword evidence="11" id="KW-1185">Reference proteome</keyword>
<dbReference type="InterPro" id="IPR017970">
    <property type="entry name" value="Homeobox_CS"/>
</dbReference>
<dbReference type="GO" id="GO:0000981">
    <property type="term" value="F:DNA-binding transcription factor activity, RNA polymerase II-specific"/>
    <property type="evidence" value="ECO:0007669"/>
    <property type="project" value="InterPro"/>
</dbReference>
<organism evidence="10 11">
    <name type="scientific">Geospiza parvula</name>
    <name type="common">Small tree-finch</name>
    <name type="synonym">Camarhynchus parvulus</name>
    <dbReference type="NCBI Taxonomy" id="87175"/>
    <lineage>
        <taxon>Eukaryota</taxon>
        <taxon>Metazoa</taxon>
        <taxon>Chordata</taxon>
        <taxon>Craniata</taxon>
        <taxon>Vertebrata</taxon>
        <taxon>Euteleostomi</taxon>
        <taxon>Archelosauria</taxon>
        <taxon>Archosauria</taxon>
        <taxon>Dinosauria</taxon>
        <taxon>Saurischia</taxon>
        <taxon>Theropoda</taxon>
        <taxon>Coelurosauria</taxon>
        <taxon>Aves</taxon>
        <taxon>Neognathae</taxon>
        <taxon>Neoaves</taxon>
        <taxon>Telluraves</taxon>
        <taxon>Australaves</taxon>
        <taxon>Passeriformes</taxon>
        <taxon>Thraupidae</taxon>
        <taxon>Camarhynchus</taxon>
    </lineage>
</organism>
<dbReference type="Ensembl" id="ENSCPVT00000000894.2">
    <property type="protein sequence ID" value="ENSCPVP00000000862.2"/>
    <property type="gene ID" value="ENSCPVG00000000661.2"/>
</dbReference>
<dbReference type="FunFam" id="1.10.10.60:FF:000066">
    <property type="entry name" value="Paired mesoderm homeobox protein 1"/>
    <property type="match status" value="1"/>
</dbReference>
<evidence type="ECO:0000313" key="11">
    <source>
        <dbReference type="Proteomes" id="UP000694382"/>
    </source>
</evidence>
<feature type="DNA-binding region" description="Homeobox" evidence="7">
    <location>
        <begin position="420"/>
        <end position="479"/>
    </location>
</feature>
<dbReference type="PROSITE" id="PS00027">
    <property type="entry name" value="HOMEOBOX_1"/>
    <property type="match status" value="1"/>
</dbReference>
<comment type="subcellular location">
    <subcellularLocation>
        <location evidence="1 7 8">Nucleus</location>
    </subcellularLocation>
</comment>
<dbReference type="Pfam" id="PF03826">
    <property type="entry name" value="OAR"/>
    <property type="match status" value="1"/>
</dbReference>
<keyword evidence="5 7" id="KW-0371">Homeobox</keyword>
<accession>A0A8U8C861</accession>
<dbReference type="Gene3D" id="1.10.10.60">
    <property type="entry name" value="Homeodomain-like"/>
    <property type="match status" value="1"/>
</dbReference>
<evidence type="ECO:0000256" key="9">
    <source>
        <dbReference type="SAM" id="MobiDB-lite"/>
    </source>
</evidence>
<keyword evidence="4 7" id="KW-0238">DNA-binding</keyword>
<dbReference type="AlphaFoldDB" id="A0A8C3M494"/>
<accession>A0A8C3M494</accession>
<evidence type="ECO:0000256" key="3">
    <source>
        <dbReference type="ARBA" id="ARBA00022473"/>
    </source>
</evidence>
<keyword evidence="3" id="KW-0217">Developmental protein</keyword>
<dbReference type="GO" id="GO:0000978">
    <property type="term" value="F:RNA polymerase II cis-regulatory region sequence-specific DNA binding"/>
    <property type="evidence" value="ECO:0007669"/>
    <property type="project" value="TreeGrafter"/>
</dbReference>
<dbReference type="PANTHER" id="PTHR46385">
    <property type="entry name" value="PAIRED MESODERM HOMEOBOX PROTEIN 1-RELATED"/>
    <property type="match status" value="1"/>
</dbReference>
<evidence type="ECO:0000256" key="5">
    <source>
        <dbReference type="ARBA" id="ARBA00023155"/>
    </source>
</evidence>
<evidence type="ECO:0000256" key="8">
    <source>
        <dbReference type="RuleBase" id="RU000682"/>
    </source>
</evidence>
<feature type="region of interest" description="Disordered" evidence="9">
    <location>
        <begin position="282"/>
        <end position="320"/>
    </location>
</feature>
<dbReference type="InterPro" id="IPR043378">
    <property type="entry name" value="PRRX1/2"/>
</dbReference>
<feature type="compositionally biased region" description="Pro residues" evidence="9">
    <location>
        <begin position="40"/>
        <end position="50"/>
    </location>
</feature>
<feature type="compositionally biased region" description="Low complexity" evidence="9">
    <location>
        <begin position="211"/>
        <end position="231"/>
    </location>
</feature>
<reference evidence="10" key="3">
    <citation type="submission" date="2025-09" db="UniProtKB">
        <authorList>
            <consortium name="Ensembl"/>
        </authorList>
    </citation>
    <scope>IDENTIFICATION</scope>
</reference>
<evidence type="ECO:0000256" key="6">
    <source>
        <dbReference type="ARBA" id="ARBA00023242"/>
    </source>
</evidence>
<proteinExistence type="inferred from homology"/>
<feature type="compositionally biased region" description="Low complexity" evidence="9">
    <location>
        <begin position="241"/>
        <end position="264"/>
    </location>
</feature>
<protein>
    <submittedName>
        <fullName evidence="10">Uncharacterized protein</fullName>
    </submittedName>
</protein>
<feature type="compositionally biased region" description="Pro residues" evidence="9">
    <location>
        <begin position="184"/>
        <end position="199"/>
    </location>
</feature>
<dbReference type="InterPro" id="IPR009057">
    <property type="entry name" value="Homeodomain-like_sf"/>
</dbReference>
<dbReference type="GO" id="GO:0005634">
    <property type="term" value="C:nucleus"/>
    <property type="evidence" value="ECO:0007669"/>
    <property type="project" value="UniProtKB-SubCell"/>
</dbReference>
<keyword evidence="6 7" id="KW-0539">Nucleus</keyword>
<feature type="compositionally biased region" description="Polar residues" evidence="9">
    <location>
        <begin position="395"/>
        <end position="410"/>
    </location>
</feature>
<feature type="region of interest" description="Disordered" evidence="9">
    <location>
        <begin position="143"/>
        <end position="268"/>
    </location>
</feature>
<dbReference type="Pfam" id="PF00046">
    <property type="entry name" value="Homeodomain"/>
    <property type="match status" value="1"/>
</dbReference>